<dbReference type="PANTHER" id="PTHR33677:SF3">
    <property type="entry name" value="COPPER-SENSING TRANSCRIPTIONAL REPRESSOR RICR"/>
    <property type="match status" value="1"/>
</dbReference>
<evidence type="ECO:0008006" key="3">
    <source>
        <dbReference type="Google" id="ProtNLM"/>
    </source>
</evidence>
<dbReference type="PANTHER" id="PTHR33677">
    <property type="entry name" value="TRANSCRIPTIONAL REPRESSOR FRMR-RELATED"/>
    <property type="match status" value="1"/>
</dbReference>
<evidence type="ECO:0000313" key="1">
    <source>
        <dbReference type="EMBL" id="RAQ93921.1"/>
    </source>
</evidence>
<dbReference type="InterPro" id="IPR003735">
    <property type="entry name" value="Metal_Tscrpt_repr"/>
</dbReference>
<dbReference type="AlphaFoldDB" id="A0A328VB09"/>
<sequence>MKTQQLPTREEIAHRLARLAGHAQSLKRLWEEERDYQQMLIQIAAVRSGLDQVARAILEQYLHERIQEAVAQGDASLATQDLHEALDRLLL</sequence>
<accession>A0A328VB09</accession>
<dbReference type="RefSeq" id="WP_112425387.1">
    <property type="nucleotide sequence ID" value="NZ_MCIF01000002.1"/>
</dbReference>
<evidence type="ECO:0000313" key="2">
    <source>
        <dbReference type="Proteomes" id="UP000248706"/>
    </source>
</evidence>
<gene>
    <name evidence="1" type="ORF">A4R35_00150</name>
</gene>
<dbReference type="OrthoDB" id="9811244at2"/>
<dbReference type="EMBL" id="MCIF01000002">
    <property type="protein sequence ID" value="RAQ93921.1"/>
    <property type="molecule type" value="Genomic_DNA"/>
</dbReference>
<proteinExistence type="predicted"/>
<keyword evidence="2" id="KW-1185">Reference proteome</keyword>
<protein>
    <recommendedName>
        <fullName evidence="3">Transcriptional regulator</fullName>
    </recommendedName>
</protein>
<dbReference type="Proteomes" id="UP000248706">
    <property type="component" value="Unassembled WGS sequence"/>
</dbReference>
<reference evidence="1 2" key="1">
    <citation type="submission" date="2016-08" db="EMBL/GenBank/DDBJ databases">
        <title>Analysis of Carbohydrate Active Enzymes in Thermogemmatispora T81 Reveals Carbohydrate Degradation Ability.</title>
        <authorList>
            <person name="Tomazini A."/>
            <person name="Lal S."/>
            <person name="Stott M."/>
            <person name="Henrissat B."/>
            <person name="Polikarpov I."/>
            <person name="Sparling R."/>
            <person name="Levin D.B."/>
        </authorList>
    </citation>
    <scope>NUCLEOTIDE SEQUENCE [LARGE SCALE GENOMIC DNA]</scope>
    <source>
        <strain evidence="1 2">T81</strain>
    </source>
</reference>
<dbReference type="GO" id="GO:0046872">
    <property type="term" value="F:metal ion binding"/>
    <property type="evidence" value="ECO:0007669"/>
    <property type="project" value="InterPro"/>
</dbReference>
<dbReference type="InterPro" id="IPR038390">
    <property type="entry name" value="Metal_Tscrpt_repr_sf"/>
</dbReference>
<dbReference type="Gene3D" id="1.20.58.1000">
    <property type="entry name" value="Metal-sensitive repressor, helix protomer"/>
    <property type="match status" value="1"/>
</dbReference>
<comment type="caution">
    <text evidence="1">The sequence shown here is derived from an EMBL/GenBank/DDBJ whole genome shotgun (WGS) entry which is preliminary data.</text>
</comment>
<dbReference type="GO" id="GO:0045892">
    <property type="term" value="P:negative regulation of DNA-templated transcription"/>
    <property type="evidence" value="ECO:0007669"/>
    <property type="project" value="UniProtKB-ARBA"/>
</dbReference>
<dbReference type="Pfam" id="PF02583">
    <property type="entry name" value="Trns_repr_metal"/>
    <property type="match status" value="1"/>
</dbReference>
<organism evidence="1 2">
    <name type="scientific">Thermogemmatispora tikiterensis</name>
    <dbReference type="NCBI Taxonomy" id="1825093"/>
    <lineage>
        <taxon>Bacteria</taxon>
        <taxon>Bacillati</taxon>
        <taxon>Chloroflexota</taxon>
        <taxon>Ktedonobacteria</taxon>
        <taxon>Thermogemmatisporales</taxon>
        <taxon>Thermogemmatisporaceae</taxon>
        <taxon>Thermogemmatispora</taxon>
    </lineage>
</organism>
<dbReference type="GO" id="GO:0003677">
    <property type="term" value="F:DNA binding"/>
    <property type="evidence" value="ECO:0007669"/>
    <property type="project" value="InterPro"/>
</dbReference>
<name>A0A328VB09_9CHLR</name>